<dbReference type="RefSeq" id="WP_344033173.1">
    <property type="nucleotide sequence ID" value="NZ_BAAABX010000093.1"/>
</dbReference>
<keyword evidence="2" id="KW-0472">Membrane</keyword>
<evidence type="ECO:0000313" key="4">
    <source>
        <dbReference type="Proteomes" id="UP001500879"/>
    </source>
</evidence>
<protein>
    <recommendedName>
        <fullName evidence="5">DUF2637 domain-containing protein</fullName>
    </recommendedName>
</protein>
<comment type="caution">
    <text evidence="3">The sequence shown here is derived from an EMBL/GenBank/DDBJ whole genome shotgun (WGS) entry which is preliminary data.</text>
</comment>
<sequence length="684" mass="74009">MTLSLQNPVPLWHLVTVSALLLVAAVALPYAVSRRAKAGPVPTPSRQRRKMSAGTLAAIAAFVACTSVSLNTSFRFTLDGLDMTGTTERILACAAFELLIAMCVLGAREKLGSGHTTGWYGSAVWILAGLSSIPAWHEGGGLTVGTVVRIIVGSFGSAIAAHSALGLELRHREGAESQSAMAQVIRDLRERFMARLGLTTRSRSAQEIAQDRALSRALALEVRYQGLPEEKKAKKRVKLDARQARALIAAGCATDPRRRDEYRRQLALLQSPAELREMALTSPWRESGTPEEVRREAAAVREAAERVRQQADEDAAAVREAAHRVQEEAEAQAEAVRESAGRVLAEAERVRDEAGAEAEAVRERAEQVLVDAERLREAAVEEAAQTRRAADDAESAREAAESVRDALLAEVAELRESAERVRRSATASADEVAAAEDAVERMRAELTAAADEVTQRRVEAQTAEERAGRAREAEAAAADAVRAARETVSQLTDEAEQLRQTIEANQDQQRRVAAAADRIRAERDRAAEEARAEADAAEAARREAREADEARRVALLALQQAREEVLDVLTSPEAPQPPQWRSEAKLKGWALYYSVARTKGTEPTDEELAKAGGREASTARHWIADFRRELARLTAAALPAQDATQNHTADEVPGTDHTDVLPVLIGVGAPGAQNHADMREPAAA</sequence>
<dbReference type="EMBL" id="BAAABX010000093">
    <property type="protein sequence ID" value="GAA0439099.1"/>
    <property type="molecule type" value="Genomic_DNA"/>
</dbReference>
<feature type="coiled-coil region" evidence="1">
    <location>
        <begin position="481"/>
        <end position="564"/>
    </location>
</feature>
<organism evidence="3 4">
    <name type="scientific">Streptomyces luteireticuli</name>
    <dbReference type="NCBI Taxonomy" id="173858"/>
    <lineage>
        <taxon>Bacteria</taxon>
        <taxon>Bacillati</taxon>
        <taxon>Actinomycetota</taxon>
        <taxon>Actinomycetes</taxon>
        <taxon>Kitasatosporales</taxon>
        <taxon>Streptomycetaceae</taxon>
        <taxon>Streptomyces</taxon>
    </lineage>
</organism>
<dbReference type="Proteomes" id="UP001500879">
    <property type="component" value="Unassembled WGS sequence"/>
</dbReference>
<evidence type="ECO:0000313" key="3">
    <source>
        <dbReference type="EMBL" id="GAA0439099.1"/>
    </source>
</evidence>
<feature type="transmembrane region" description="Helical" evidence="2">
    <location>
        <begin position="12"/>
        <end position="32"/>
    </location>
</feature>
<keyword evidence="2" id="KW-1133">Transmembrane helix</keyword>
<reference evidence="3 4" key="1">
    <citation type="journal article" date="2019" name="Int. J. Syst. Evol. Microbiol.">
        <title>The Global Catalogue of Microorganisms (GCM) 10K type strain sequencing project: providing services to taxonomists for standard genome sequencing and annotation.</title>
        <authorList>
            <consortium name="The Broad Institute Genomics Platform"/>
            <consortium name="The Broad Institute Genome Sequencing Center for Infectious Disease"/>
            <person name="Wu L."/>
            <person name="Ma J."/>
        </authorList>
    </citation>
    <scope>NUCLEOTIDE SEQUENCE [LARGE SCALE GENOMIC DNA]</scope>
    <source>
        <strain evidence="3 4">JCM 4788</strain>
    </source>
</reference>
<name>A0ABN0Z8W9_9ACTN</name>
<gene>
    <name evidence="3" type="ORF">GCM10010357_70620</name>
</gene>
<proteinExistence type="predicted"/>
<keyword evidence="2" id="KW-0812">Transmembrane</keyword>
<evidence type="ECO:0008006" key="5">
    <source>
        <dbReference type="Google" id="ProtNLM"/>
    </source>
</evidence>
<feature type="transmembrane region" description="Helical" evidence="2">
    <location>
        <begin position="53"/>
        <end position="74"/>
    </location>
</feature>
<feature type="coiled-coil region" evidence="1">
    <location>
        <begin position="301"/>
        <end position="452"/>
    </location>
</feature>
<evidence type="ECO:0000256" key="2">
    <source>
        <dbReference type="SAM" id="Phobius"/>
    </source>
</evidence>
<keyword evidence="4" id="KW-1185">Reference proteome</keyword>
<keyword evidence="1" id="KW-0175">Coiled coil</keyword>
<evidence type="ECO:0000256" key="1">
    <source>
        <dbReference type="SAM" id="Coils"/>
    </source>
</evidence>
<accession>A0ABN0Z8W9</accession>